<evidence type="ECO:0000256" key="3">
    <source>
        <dbReference type="ARBA" id="ARBA00022980"/>
    </source>
</evidence>
<evidence type="ECO:0000256" key="4">
    <source>
        <dbReference type="ARBA" id="ARBA00023274"/>
    </source>
</evidence>
<dbReference type="SUPFAM" id="SSF57829">
    <property type="entry name" value="Zn-binding ribosomal proteins"/>
    <property type="match status" value="1"/>
</dbReference>
<organism evidence="6 7">
    <name type="scientific">Candidatus Parvarchaeum acidophilus ARMAN-5</name>
    <dbReference type="NCBI Taxonomy" id="662762"/>
    <lineage>
        <taxon>Archaea</taxon>
        <taxon>Candidatus Parvarchaeota</taxon>
        <taxon>Candidatus Parvarchaeum</taxon>
    </lineage>
</organism>
<keyword evidence="2" id="KW-0694">RNA-binding</keyword>
<dbReference type="PANTHER" id="PTHR48129">
    <property type="entry name" value="60S RIBOSOMAL PROTEIN L37A"/>
    <property type="match status" value="1"/>
</dbReference>
<evidence type="ECO:0000256" key="5">
    <source>
        <dbReference type="ARBA" id="ARBA00035383"/>
    </source>
</evidence>
<dbReference type="InterPro" id="IPR011332">
    <property type="entry name" value="Ribosomal_zn-bd"/>
</dbReference>
<evidence type="ECO:0000313" key="6">
    <source>
        <dbReference type="EMBL" id="EFD92837.1"/>
    </source>
</evidence>
<dbReference type="InterPro" id="IPR011331">
    <property type="entry name" value="Ribosomal_eL37/eL43"/>
</dbReference>
<dbReference type="EMBL" id="GG745552">
    <property type="protein sequence ID" value="EFD92837.1"/>
    <property type="molecule type" value="Genomic_DNA"/>
</dbReference>
<gene>
    <name evidence="6" type="ORF">BJBARM5_0428</name>
</gene>
<evidence type="ECO:0000256" key="2">
    <source>
        <dbReference type="ARBA" id="ARBA00022884"/>
    </source>
</evidence>
<dbReference type="AlphaFoldDB" id="D6GVB6"/>
<dbReference type="GO" id="GO:0005840">
    <property type="term" value="C:ribosome"/>
    <property type="evidence" value="ECO:0007669"/>
    <property type="project" value="UniProtKB-KW"/>
</dbReference>
<dbReference type="InterPro" id="IPR050522">
    <property type="entry name" value="Ribosomal_protein_eL43"/>
</dbReference>
<dbReference type="GO" id="GO:0006412">
    <property type="term" value="P:translation"/>
    <property type="evidence" value="ECO:0007669"/>
    <property type="project" value="InterPro"/>
</dbReference>
<keyword evidence="3 6" id="KW-0689">Ribosomal protein</keyword>
<protein>
    <recommendedName>
        <fullName evidence="5">50S ribosomal protein L37Ae</fullName>
    </recommendedName>
</protein>
<comment type="similarity">
    <text evidence="1">Belongs to the eukaryotic ribosomal protein eL43 family.</text>
</comment>
<name>D6GVB6_PARA5</name>
<reference evidence="6 7" key="1">
    <citation type="journal article" date="2010" name="Proc. Natl. Acad. Sci. U.S.A.">
        <title>Enigmatic, ultrasmall, uncultivated Archaea.</title>
        <authorList>
            <person name="Baker B.J."/>
            <person name="Comolli L.R."/>
            <person name="Dick G.J."/>
            <person name="Hauser L.J."/>
            <person name="Hyatt D."/>
            <person name="Dill B.D."/>
            <person name="Land M.L."/>
            <person name="Verberkmoes N.C."/>
            <person name="Hettich R.L."/>
            <person name="Banfield J.F."/>
        </authorList>
    </citation>
    <scope>NUCLEOTIDE SEQUENCE [LARGE SCALE GENOMIC DNA]</scope>
</reference>
<dbReference type="GO" id="GO:0003723">
    <property type="term" value="F:RNA binding"/>
    <property type="evidence" value="ECO:0007669"/>
    <property type="project" value="UniProtKB-KW"/>
</dbReference>
<dbReference type="InterPro" id="IPR002674">
    <property type="entry name" value="Ribosomal_eL43"/>
</dbReference>
<evidence type="ECO:0000256" key="1">
    <source>
        <dbReference type="ARBA" id="ARBA00008672"/>
    </source>
</evidence>
<dbReference type="Pfam" id="PF01780">
    <property type="entry name" value="Ribosomal_L37ae"/>
    <property type="match status" value="1"/>
</dbReference>
<proteinExistence type="inferred from homology"/>
<dbReference type="GO" id="GO:0003735">
    <property type="term" value="F:structural constituent of ribosome"/>
    <property type="evidence" value="ECO:0007669"/>
    <property type="project" value="InterPro"/>
</dbReference>
<keyword evidence="4" id="KW-0687">Ribonucleoprotein</keyword>
<accession>D6GVB6</accession>
<sequence length="69" mass="7836">MRTSKYGVGVRKRVDAVKSLRAKKYQCPRCKKTSIIRASSGIWKCKHCNLVIADNAYSLTSKEVNYVKV</sequence>
<evidence type="ECO:0000313" key="7">
    <source>
        <dbReference type="Proteomes" id="UP000009376"/>
    </source>
</evidence>
<dbReference type="Gene3D" id="2.20.25.30">
    <property type="match status" value="1"/>
</dbReference>
<dbReference type="PANTHER" id="PTHR48129:SF1">
    <property type="entry name" value="LARGE RIBOSOMAL SUBUNIT PROTEIN EL43"/>
    <property type="match status" value="1"/>
</dbReference>
<dbReference type="Proteomes" id="UP000009376">
    <property type="component" value="Unassembled WGS sequence"/>
</dbReference>
<dbReference type="GO" id="GO:1990904">
    <property type="term" value="C:ribonucleoprotein complex"/>
    <property type="evidence" value="ECO:0007669"/>
    <property type="project" value="UniProtKB-KW"/>
</dbReference>